<sequence>MDSASLARLVESVGSYRHDSLMIIRHGHIVTEAYYAPYFAGIRHDLRSVTKSVVSTLVGIEVQRGELDNANHGILDLFSDKPHANDDDNKRAMTVQHLLDMTSGIKWLEKAYTPDETIMQMYRSPDRTAFVLDQPMSNAPGSQFYYNGGNPYLLSALITRKTGQSALDFARKELFAPLGITSEAWGRVDAQGVSDGEAGLYLSPHDMARIGYLYLHDGMWDGKQLIPPSWVERAKAGPVQASYGFHYGNLWWSLPEKGAYMARGRHSQLILVLPKLDIVAVTTGTLRDDEYYSVPRLIDDISRAVKSDTALPADPIAQSLLAASIRQAATERPSALGGTPELAKLVSGRTYRLDVNELHVKTFTLNFLDSDSSWVITTDSSRADRPEERFAGLMGLDGTFRKSPPANYGINAARGRWLNEHTFAIERRILGHGEVQTWSLTFDGNKVTVAFENTDGARAELHGEATE</sequence>
<dbReference type="RefSeq" id="WP_212491739.1">
    <property type="nucleotide sequence ID" value="NZ_JAFCJH010000002.1"/>
</dbReference>
<dbReference type="SUPFAM" id="SSF56601">
    <property type="entry name" value="beta-lactamase/transpeptidase-like"/>
    <property type="match status" value="1"/>
</dbReference>
<dbReference type="PANTHER" id="PTHR43283">
    <property type="entry name" value="BETA-LACTAMASE-RELATED"/>
    <property type="match status" value="1"/>
</dbReference>
<evidence type="ECO:0000313" key="2">
    <source>
        <dbReference type="EMBL" id="MBR0794429.1"/>
    </source>
</evidence>
<evidence type="ECO:0000313" key="3">
    <source>
        <dbReference type="Proteomes" id="UP001315278"/>
    </source>
</evidence>
<comment type="caution">
    <text evidence="2">The sequence shown here is derived from an EMBL/GenBank/DDBJ whole genome shotgun (WGS) entry which is preliminary data.</text>
</comment>
<dbReference type="EMBL" id="JAFCJH010000002">
    <property type="protein sequence ID" value="MBR0794429.1"/>
    <property type="molecule type" value="Genomic_DNA"/>
</dbReference>
<keyword evidence="2" id="KW-0378">Hydrolase</keyword>
<dbReference type="GO" id="GO:0016787">
    <property type="term" value="F:hydrolase activity"/>
    <property type="evidence" value="ECO:0007669"/>
    <property type="project" value="UniProtKB-KW"/>
</dbReference>
<dbReference type="Proteomes" id="UP001315278">
    <property type="component" value="Unassembled WGS sequence"/>
</dbReference>
<protein>
    <submittedName>
        <fullName evidence="2">Serine hydrolase</fullName>
    </submittedName>
</protein>
<dbReference type="InterPro" id="IPR001466">
    <property type="entry name" value="Beta-lactam-related"/>
</dbReference>
<name>A0ABS5FCC0_9BRAD</name>
<reference evidence="3" key="1">
    <citation type="journal article" date="2021" name="ISME J.">
        <title>Evolutionary origin and ecological implication of a unique nif island in free-living Bradyrhizobium lineages.</title>
        <authorList>
            <person name="Tao J."/>
        </authorList>
    </citation>
    <scope>NUCLEOTIDE SEQUENCE [LARGE SCALE GENOMIC DNA]</scope>
    <source>
        <strain evidence="3">SZCCT0434</strain>
    </source>
</reference>
<organism evidence="2 3">
    <name type="scientific">Bradyrhizobium jicamae</name>
    <dbReference type="NCBI Taxonomy" id="280332"/>
    <lineage>
        <taxon>Bacteria</taxon>
        <taxon>Pseudomonadati</taxon>
        <taxon>Pseudomonadota</taxon>
        <taxon>Alphaproteobacteria</taxon>
        <taxon>Hyphomicrobiales</taxon>
        <taxon>Nitrobacteraceae</taxon>
        <taxon>Bradyrhizobium</taxon>
    </lineage>
</organism>
<feature type="domain" description="Beta-lactamase-related" evidence="1">
    <location>
        <begin position="19"/>
        <end position="282"/>
    </location>
</feature>
<proteinExistence type="predicted"/>
<gene>
    <name evidence="2" type="ORF">JQ615_03400</name>
</gene>
<evidence type="ECO:0000259" key="1">
    <source>
        <dbReference type="Pfam" id="PF00144"/>
    </source>
</evidence>
<dbReference type="InterPro" id="IPR050789">
    <property type="entry name" value="Diverse_Enzym_Activities"/>
</dbReference>
<dbReference type="Gene3D" id="3.40.710.10">
    <property type="entry name" value="DD-peptidase/beta-lactamase superfamily"/>
    <property type="match status" value="1"/>
</dbReference>
<dbReference type="Pfam" id="PF00144">
    <property type="entry name" value="Beta-lactamase"/>
    <property type="match status" value="1"/>
</dbReference>
<keyword evidence="3" id="KW-1185">Reference proteome</keyword>
<accession>A0ABS5FCC0</accession>
<dbReference type="PANTHER" id="PTHR43283:SF7">
    <property type="entry name" value="BETA-LACTAMASE-RELATED DOMAIN-CONTAINING PROTEIN"/>
    <property type="match status" value="1"/>
</dbReference>
<dbReference type="InterPro" id="IPR012338">
    <property type="entry name" value="Beta-lactam/transpept-like"/>
</dbReference>